<dbReference type="Pfam" id="PF03184">
    <property type="entry name" value="DDE_1"/>
    <property type="match status" value="1"/>
</dbReference>
<name>A0ABN7WN57_GIGMA</name>
<reference evidence="3 4" key="1">
    <citation type="submission" date="2021-06" db="EMBL/GenBank/DDBJ databases">
        <authorList>
            <person name="Kallberg Y."/>
            <person name="Tangrot J."/>
            <person name="Rosling A."/>
        </authorList>
    </citation>
    <scope>NUCLEOTIDE SEQUENCE [LARGE SCALE GENOMIC DNA]</scope>
    <source>
        <strain evidence="3 4">120-4 pot B 10/14</strain>
    </source>
</reference>
<evidence type="ECO:0000313" key="4">
    <source>
        <dbReference type="Proteomes" id="UP000789901"/>
    </source>
</evidence>
<feature type="domain" description="HTH CENPB-type" evidence="2">
    <location>
        <begin position="8"/>
        <end position="81"/>
    </location>
</feature>
<keyword evidence="1" id="KW-0238">DNA-binding</keyword>
<dbReference type="EMBL" id="CAJVQB010051683">
    <property type="protein sequence ID" value="CAG8835548.1"/>
    <property type="molecule type" value="Genomic_DNA"/>
</dbReference>
<dbReference type="Pfam" id="PF03221">
    <property type="entry name" value="HTH_Tnp_Tc5"/>
    <property type="match status" value="1"/>
</dbReference>
<dbReference type="PANTHER" id="PTHR19303:SF73">
    <property type="entry name" value="PROTEIN PDC2"/>
    <property type="match status" value="1"/>
</dbReference>
<dbReference type="Proteomes" id="UP000789901">
    <property type="component" value="Unassembled WGS sequence"/>
</dbReference>
<dbReference type="InterPro" id="IPR009057">
    <property type="entry name" value="Homeodomain-like_sf"/>
</dbReference>
<sequence>MHNKTNTSTFCKSRVKYPNLEKALNIWINQLVASGLPVSESLLYEKACNFATAINISEEDMKFSNGWLDGFKQRYKLKVHRIHSEANNTPLELLPNIIESNQTLLFGSVFGKKKDKNRLTVMLTANSMGSEKLKPMAIGKSSNPCCFKKIKSHVALPVTYKDNEK</sequence>
<dbReference type="PANTHER" id="PTHR19303">
    <property type="entry name" value="TRANSPOSON"/>
    <property type="match status" value="1"/>
</dbReference>
<proteinExistence type="predicted"/>
<accession>A0ABN7WN57</accession>
<dbReference type="SMART" id="SM00674">
    <property type="entry name" value="CENPB"/>
    <property type="match status" value="1"/>
</dbReference>
<evidence type="ECO:0000259" key="2">
    <source>
        <dbReference type="PROSITE" id="PS51253"/>
    </source>
</evidence>
<dbReference type="InterPro" id="IPR004875">
    <property type="entry name" value="DDE_SF_endonuclease_dom"/>
</dbReference>
<dbReference type="InterPro" id="IPR050863">
    <property type="entry name" value="CenT-Element_Derived"/>
</dbReference>
<evidence type="ECO:0000256" key="1">
    <source>
        <dbReference type="ARBA" id="ARBA00023125"/>
    </source>
</evidence>
<dbReference type="InterPro" id="IPR006600">
    <property type="entry name" value="HTH_CenpB_DNA-bd_dom"/>
</dbReference>
<protein>
    <submittedName>
        <fullName evidence="3">35784_t:CDS:1</fullName>
    </submittedName>
</protein>
<dbReference type="PROSITE" id="PS51253">
    <property type="entry name" value="HTH_CENPB"/>
    <property type="match status" value="1"/>
</dbReference>
<keyword evidence="4" id="KW-1185">Reference proteome</keyword>
<organism evidence="3 4">
    <name type="scientific">Gigaspora margarita</name>
    <dbReference type="NCBI Taxonomy" id="4874"/>
    <lineage>
        <taxon>Eukaryota</taxon>
        <taxon>Fungi</taxon>
        <taxon>Fungi incertae sedis</taxon>
        <taxon>Mucoromycota</taxon>
        <taxon>Glomeromycotina</taxon>
        <taxon>Glomeromycetes</taxon>
        <taxon>Diversisporales</taxon>
        <taxon>Gigasporaceae</taxon>
        <taxon>Gigaspora</taxon>
    </lineage>
</organism>
<feature type="non-terminal residue" evidence="3">
    <location>
        <position position="165"/>
    </location>
</feature>
<dbReference type="SUPFAM" id="SSF46689">
    <property type="entry name" value="Homeodomain-like"/>
    <property type="match status" value="1"/>
</dbReference>
<gene>
    <name evidence="3" type="ORF">GMARGA_LOCUS32627</name>
</gene>
<dbReference type="Gene3D" id="1.10.10.60">
    <property type="entry name" value="Homeodomain-like"/>
    <property type="match status" value="1"/>
</dbReference>
<evidence type="ECO:0000313" key="3">
    <source>
        <dbReference type="EMBL" id="CAG8835548.1"/>
    </source>
</evidence>
<comment type="caution">
    <text evidence="3">The sequence shown here is derived from an EMBL/GenBank/DDBJ whole genome shotgun (WGS) entry which is preliminary data.</text>
</comment>